<evidence type="ECO:0000313" key="2">
    <source>
        <dbReference type="Proteomes" id="UP000828251"/>
    </source>
</evidence>
<dbReference type="Proteomes" id="UP000828251">
    <property type="component" value="Unassembled WGS sequence"/>
</dbReference>
<protein>
    <submittedName>
        <fullName evidence="1">Uncharacterized protein</fullName>
    </submittedName>
</protein>
<keyword evidence="2" id="KW-1185">Reference proteome</keyword>
<dbReference type="AlphaFoldDB" id="A0A9D3VWA8"/>
<gene>
    <name evidence="1" type="ORF">J1N35_014385</name>
</gene>
<comment type="caution">
    <text evidence="1">The sequence shown here is derived from an EMBL/GenBank/DDBJ whole genome shotgun (WGS) entry which is preliminary data.</text>
</comment>
<proteinExistence type="predicted"/>
<reference evidence="1 2" key="1">
    <citation type="journal article" date="2021" name="Plant Biotechnol. J.">
        <title>Multi-omics assisted identification of the key and species-specific regulatory components of drought-tolerant mechanisms in Gossypium stocksii.</title>
        <authorList>
            <person name="Yu D."/>
            <person name="Ke L."/>
            <person name="Zhang D."/>
            <person name="Wu Y."/>
            <person name="Sun Y."/>
            <person name="Mei J."/>
            <person name="Sun J."/>
            <person name="Sun Y."/>
        </authorList>
    </citation>
    <scope>NUCLEOTIDE SEQUENCE [LARGE SCALE GENOMIC DNA]</scope>
    <source>
        <strain evidence="2">cv. E1</strain>
        <tissue evidence="1">Leaf</tissue>
    </source>
</reference>
<evidence type="ECO:0000313" key="1">
    <source>
        <dbReference type="EMBL" id="KAH1097464.1"/>
    </source>
</evidence>
<accession>A0A9D3VWA8</accession>
<organism evidence="1 2">
    <name type="scientific">Gossypium stocksii</name>
    <dbReference type="NCBI Taxonomy" id="47602"/>
    <lineage>
        <taxon>Eukaryota</taxon>
        <taxon>Viridiplantae</taxon>
        <taxon>Streptophyta</taxon>
        <taxon>Embryophyta</taxon>
        <taxon>Tracheophyta</taxon>
        <taxon>Spermatophyta</taxon>
        <taxon>Magnoliopsida</taxon>
        <taxon>eudicotyledons</taxon>
        <taxon>Gunneridae</taxon>
        <taxon>Pentapetalae</taxon>
        <taxon>rosids</taxon>
        <taxon>malvids</taxon>
        <taxon>Malvales</taxon>
        <taxon>Malvaceae</taxon>
        <taxon>Malvoideae</taxon>
        <taxon>Gossypium</taxon>
    </lineage>
</organism>
<sequence length="66" mass="7079">MGKGGSSKKEMVKVSVVIEHVASSPKFKQRKVSVVRDFLPGCGRVIASNFGLSRQITVDQSSQGKS</sequence>
<dbReference type="EMBL" id="JAIQCV010000005">
    <property type="protein sequence ID" value="KAH1097464.1"/>
    <property type="molecule type" value="Genomic_DNA"/>
</dbReference>
<name>A0A9D3VWA8_9ROSI</name>